<keyword evidence="1" id="KW-0812">Transmembrane</keyword>
<dbReference type="AlphaFoldDB" id="A0A6C0I9X7"/>
<feature type="transmembrane region" description="Helical" evidence="1">
    <location>
        <begin position="63"/>
        <end position="82"/>
    </location>
</feature>
<protein>
    <submittedName>
        <fullName evidence="2">Uncharacterized protein</fullName>
    </submittedName>
</protein>
<dbReference type="EMBL" id="MN740136">
    <property type="protein sequence ID" value="QHT89146.1"/>
    <property type="molecule type" value="Genomic_DNA"/>
</dbReference>
<evidence type="ECO:0000313" key="2">
    <source>
        <dbReference type="EMBL" id="QHT89146.1"/>
    </source>
</evidence>
<sequence>MISFLLEEGVISVAALSGIFTTQMMSSFKSNILDPFTEKVVPSHHLDDKFSKEQFTSNISWKLFLRDFLIWLIIMVILWVIWKKIVSKIQIKKFSN</sequence>
<name>A0A6C0I9X7_9ZZZZ</name>
<evidence type="ECO:0000256" key="1">
    <source>
        <dbReference type="SAM" id="Phobius"/>
    </source>
</evidence>
<reference evidence="2" key="1">
    <citation type="journal article" date="2020" name="Nature">
        <title>Giant virus diversity and host interactions through global metagenomics.</title>
        <authorList>
            <person name="Schulz F."/>
            <person name="Roux S."/>
            <person name="Paez-Espino D."/>
            <person name="Jungbluth S."/>
            <person name="Walsh D.A."/>
            <person name="Denef V.J."/>
            <person name="McMahon K.D."/>
            <person name="Konstantinidis K.T."/>
            <person name="Eloe-Fadrosh E.A."/>
            <person name="Kyrpides N.C."/>
            <person name="Woyke T."/>
        </authorList>
    </citation>
    <scope>NUCLEOTIDE SEQUENCE</scope>
    <source>
        <strain evidence="2">GVMAG-M-3300023184-53</strain>
    </source>
</reference>
<accession>A0A6C0I9X7</accession>
<dbReference type="InterPro" id="IPR036019">
    <property type="entry name" value="MscL_channel"/>
</dbReference>
<proteinExistence type="predicted"/>
<dbReference type="Gene3D" id="1.10.1200.120">
    <property type="entry name" value="Large-conductance mechanosensitive channel, MscL, domain 1"/>
    <property type="match status" value="1"/>
</dbReference>
<keyword evidence="1" id="KW-0472">Membrane</keyword>
<organism evidence="2">
    <name type="scientific">viral metagenome</name>
    <dbReference type="NCBI Taxonomy" id="1070528"/>
    <lineage>
        <taxon>unclassified sequences</taxon>
        <taxon>metagenomes</taxon>
        <taxon>organismal metagenomes</taxon>
    </lineage>
</organism>
<keyword evidence="1" id="KW-1133">Transmembrane helix</keyword>